<gene>
    <name evidence="2" type="ORF">INT45_005896</name>
</gene>
<dbReference type="AlphaFoldDB" id="A0A8H7R4P3"/>
<comment type="caution">
    <text evidence="2">The sequence shown here is derived from an EMBL/GenBank/DDBJ whole genome shotgun (WGS) entry which is preliminary data.</text>
</comment>
<accession>A0A8H7R4P3</accession>
<protein>
    <submittedName>
        <fullName evidence="2">Uncharacterized protein</fullName>
    </submittedName>
</protein>
<evidence type="ECO:0000313" key="2">
    <source>
        <dbReference type="EMBL" id="KAG2204183.1"/>
    </source>
</evidence>
<feature type="region of interest" description="Disordered" evidence="1">
    <location>
        <begin position="1"/>
        <end position="49"/>
    </location>
</feature>
<keyword evidence="3" id="KW-1185">Reference proteome</keyword>
<evidence type="ECO:0000313" key="3">
    <source>
        <dbReference type="Proteomes" id="UP000646827"/>
    </source>
</evidence>
<feature type="compositionally biased region" description="Low complexity" evidence="1">
    <location>
        <begin position="1"/>
        <end position="12"/>
    </location>
</feature>
<name>A0A8H7R4P3_9FUNG</name>
<reference evidence="2 3" key="1">
    <citation type="submission" date="2020-12" db="EMBL/GenBank/DDBJ databases">
        <title>Metabolic potential, ecology and presence of endohyphal bacteria is reflected in genomic diversity of Mucoromycotina.</title>
        <authorList>
            <person name="Muszewska A."/>
            <person name="Okrasinska A."/>
            <person name="Steczkiewicz K."/>
            <person name="Drgas O."/>
            <person name="Orlowska M."/>
            <person name="Perlinska-Lenart U."/>
            <person name="Aleksandrzak-Piekarczyk T."/>
            <person name="Szatraj K."/>
            <person name="Zielenkiewicz U."/>
            <person name="Pilsyk S."/>
            <person name="Malc E."/>
            <person name="Mieczkowski P."/>
            <person name="Kruszewska J.S."/>
            <person name="Biernat P."/>
            <person name="Pawlowska J."/>
        </authorList>
    </citation>
    <scope>NUCLEOTIDE SEQUENCE [LARGE SCALE GENOMIC DNA]</scope>
    <source>
        <strain evidence="2 3">CBS 142.35</strain>
    </source>
</reference>
<proteinExistence type="predicted"/>
<evidence type="ECO:0000256" key="1">
    <source>
        <dbReference type="SAM" id="MobiDB-lite"/>
    </source>
</evidence>
<feature type="compositionally biased region" description="Basic and acidic residues" evidence="1">
    <location>
        <begin position="25"/>
        <end position="37"/>
    </location>
</feature>
<dbReference type="EMBL" id="JAEPRB010001450">
    <property type="protein sequence ID" value="KAG2204183.1"/>
    <property type="molecule type" value="Genomic_DNA"/>
</dbReference>
<dbReference type="Proteomes" id="UP000646827">
    <property type="component" value="Unassembled WGS sequence"/>
</dbReference>
<sequence length="112" mass="12335">MDTFNSNNTNNNLGSKHIRSPPPLDPDHFSLENDYAQKRPRSGTAPSDRETIAVSGLMDMSSGGQIAELARCASELSMTGTDEANEHQLDIRGSPSEFRRDLDMNVDKLLQT</sequence>
<organism evidence="2 3">
    <name type="scientific">Circinella minor</name>
    <dbReference type="NCBI Taxonomy" id="1195481"/>
    <lineage>
        <taxon>Eukaryota</taxon>
        <taxon>Fungi</taxon>
        <taxon>Fungi incertae sedis</taxon>
        <taxon>Mucoromycota</taxon>
        <taxon>Mucoromycotina</taxon>
        <taxon>Mucoromycetes</taxon>
        <taxon>Mucorales</taxon>
        <taxon>Lichtheimiaceae</taxon>
        <taxon>Circinella</taxon>
    </lineage>
</organism>